<evidence type="ECO:0000256" key="1">
    <source>
        <dbReference type="ARBA" id="ARBA00010923"/>
    </source>
</evidence>
<dbReference type="Gene3D" id="3.90.220.20">
    <property type="entry name" value="DNA methylase specificity domains"/>
    <property type="match status" value="1"/>
</dbReference>
<evidence type="ECO:0000259" key="4">
    <source>
        <dbReference type="Pfam" id="PF01420"/>
    </source>
</evidence>
<dbReference type="SUPFAM" id="SSF116734">
    <property type="entry name" value="DNA methylase specificity domain"/>
    <property type="match status" value="1"/>
</dbReference>
<dbReference type="Proteomes" id="UP000015085">
    <property type="component" value="Chromosome"/>
</dbReference>
<dbReference type="HOGENOM" id="CLU_091653_2_0_9"/>
<gene>
    <name evidence="5" type="ORF">N134_03880</name>
</gene>
<dbReference type="RefSeq" id="WP_020843018.1">
    <property type="nucleotide sequence ID" value="NC_021872.1"/>
</dbReference>
<evidence type="ECO:0000256" key="3">
    <source>
        <dbReference type="ARBA" id="ARBA00023125"/>
    </source>
</evidence>
<feature type="domain" description="Type I restriction modification DNA specificity" evidence="4">
    <location>
        <begin position="7"/>
        <end position="169"/>
    </location>
</feature>
<sequence>MDKINSDKWDNFTIGDVYEIVERPQKRSKRHYDNGNVPYIASGSINNGVDDYLEPHSPKDIEKGKCLTISPVDASCFYQDKPFLGRGGGGSSILILRSSYDLTENQQLFLATVIQKKLQDLYTFNTMGNSSEVKSTKIKLPVDSFGKIDFEFMDDYISDIKSKANQRINLLKLI</sequence>
<name>S5NXY1_LIMRT</name>
<dbReference type="REBASE" id="68155">
    <property type="entry name" value="S.LreTD1ORF3875P"/>
</dbReference>
<evidence type="ECO:0000313" key="5">
    <source>
        <dbReference type="EMBL" id="AGR65077.1"/>
    </source>
</evidence>
<dbReference type="InterPro" id="IPR044946">
    <property type="entry name" value="Restrct_endonuc_typeI_TRD_sf"/>
</dbReference>
<dbReference type="Pfam" id="PF01420">
    <property type="entry name" value="Methylase_S"/>
    <property type="match status" value="1"/>
</dbReference>
<organism evidence="5 6">
    <name type="scientific">Limosilactobacillus reuteri TD1</name>
    <dbReference type="NCBI Taxonomy" id="1358027"/>
    <lineage>
        <taxon>Bacteria</taxon>
        <taxon>Bacillati</taxon>
        <taxon>Bacillota</taxon>
        <taxon>Bacilli</taxon>
        <taxon>Lactobacillales</taxon>
        <taxon>Lactobacillaceae</taxon>
        <taxon>Limosilactobacillus</taxon>
    </lineage>
</organism>
<keyword evidence="3" id="KW-0238">DNA-binding</keyword>
<comment type="similarity">
    <text evidence="1">Belongs to the type-I restriction system S methylase family.</text>
</comment>
<keyword evidence="2" id="KW-0680">Restriction system</keyword>
<reference evidence="5 6" key="1">
    <citation type="journal article" date="2014" name="Genome Announc.">
        <title>Complete Genome Sequences of Lactobacillus johnsonii Strain N6.2 and Lactobacillus reuteri Strain TD1.</title>
        <authorList>
            <person name="Leonard M.T."/>
            <person name="Valladares R.B."/>
            <person name="Ardissone A."/>
            <person name="Gonzalez C.F."/>
            <person name="Lorca G.L."/>
            <person name="Triplett E.W."/>
        </authorList>
    </citation>
    <scope>NUCLEOTIDE SEQUENCE [LARGE SCALE GENOMIC DNA]</scope>
    <source>
        <strain evidence="5 6">TD1</strain>
    </source>
</reference>
<dbReference type="EMBL" id="CP006603">
    <property type="protein sequence ID" value="AGR65077.1"/>
    <property type="molecule type" value="Genomic_DNA"/>
</dbReference>
<dbReference type="InterPro" id="IPR000055">
    <property type="entry name" value="Restrct_endonuc_typeI_TRD"/>
</dbReference>
<dbReference type="GO" id="GO:0003677">
    <property type="term" value="F:DNA binding"/>
    <property type="evidence" value="ECO:0007669"/>
    <property type="project" value="UniProtKB-KW"/>
</dbReference>
<dbReference type="KEGG" id="lrr:N134_03880"/>
<evidence type="ECO:0000313" key="6">
    <source>
        <dbReference type="Proteomes" id="UP000015085"/>
    </source>
</evidence>
<evidence type="ECO:0000256" key="2">
    <source>
        <dbReference type="ARBA" id="ARBA00022747"/>
    </source>
</evidence>
<dbReference type="GO" id="GO:0009307">
    <property type="term" value="P:DNA restriction-modification system"/>
    <property type="evidence" value="ECO:0007669"/>
    <property type="project" value="UniProtKB-KW"/>
</dbReference>
<accession>S5NXY1</accession>
<proteinExistence type="inferred from homology"/>
<protein>
    <recommendedName>
        <fullName evidence="4">Type I restriction modification DNA specificity domain-containing protein</fullName>
    </recommendedName>
</protein>
<dbReference type="AlphaFoldDB" id="S5NXY1"/>